<comment type="similarity">
    <text evidence="2 21 22">Belongs to the peptidase M2 family.</text>
</comment>
<keyword evidence="3 22" id="KW-0121">Carboxypeptidase</keyword>
<keyword evidence="27" id="KW-1185">Reference proteome</keyword>
<feature type="active site" description="Proton acceptor 1" evidence="14">
    <location>
        <position position="1073"/>
    </location>
</feature>
<evidence type="ECO:0000256" key="10">
    <source>
        <dbReference type="ARBA" id="ARBA00023157"/>
    </source>
</evidence>
<sequence length="1377" mass="158659">MDWLVSSRRPVSLIFVAFLFIAASTKAQLNSNEDEATQFLKDLDPIYLREANAQMVTRWQSITDITTEHSQEELKVEASNAFLNNIDITGGSNQQLIYSNLWSCCPWLVVLYLCDHLCPTVLQIAANVKFLAFQKEAWTNVTKFDYSGFNDLDVKREFQYLNIIGPAALDSEDAQRYTTLSKEMENIYNEAVVCKMDDPNVCVTLDPALTDIMATSTDYNELEYIWTEWHANAGKPVREKYIEFVALSNKAAELNGYKDMGSLWNEYYLYEGYSEDEFKAAIEELWQTVKPLYEQLYTYVRKILSSTIYKDQLQRFGRLPAHVLGNMWAQSWGNIAKHVLPYPDAPAVDATPGMIAKNYTAKKMFELSEKFFYDLGLGNMTQTFWDKSTIEKPDDGRKVACHASAEEFFFGPGSDTDIREDWRIKMCTTITQEDFVTVHHEMGHIQYFMNYRNQHWVFRNGANPGFHEAIGDTIALAVSTPAHLKKLNLIPAKTTTKTKPRIDNLPELPAGLSEQDLNYLLSQALEKIAFIPFGYLMDKWRWSVFDGSTNDTNLNENWWKLRQELQGLRPPVNRSESDFDPGAKYHIPANVEYIRYFVSYIIQFQFYESLCKEAAQFDPTNPELPLYKCDFDGSKEAGSKLKYSPTLYDVITEFKSKFSHKKQLFRALLEPGFSKPWPDALEALTGSRIMNATSLLAYFEPLMKWLEEANVDECLGWNCESFAADYMENEYETTTSYLYNQATIAEWNYETNLTEANGQNATEWSVKVANHIKTSWEEYLTQFEYESFEDESLKRQIELLQTLGVAALSDEDLTNRTTVINNMMNQYSSAKICPYDKKSSCKEEEKLSLEPGIESVLAESTDYDELNYVWSEWRKVASRPMVHDYEQYVELNNKVAKANGKEDMSVLWKEPYETEDFQQQLENILVQTKPLFEKLHAYTRMKLRERYGEDKIPKDKSPIPASLLGNMWAQTWENLYTLLAPYPDAPTVDVTQEMIKQKWTANKMFRVSEEFYISLGLLPMPTCYGNDSMIEKPTDGREVVCHASAWDFSDGKDFRIKMCTGIDMADLITVHHEQGHIQYDEQYKDQPVTFRDGANPGFHEAIGDVMALSVATPKHLNKIGLLIDYTVSTETDLNFLMKTALEKVTFLPFAYVMDNWRWGVFQGKYNSSNWMDSWMHLSETYQGIVPPSIRYQDDFDPGAKYHIAADVEYSRYFVANVLQFQIHKALCVEAGEFDPADPEKPLYRCDIYESREAGLIMETLLKAGLSKPWRETLLEAIGTSELDPSAILDYFKPLETYLDQELKKAEEMIGWETKYKEFYREGERYPVGDNTVPIIVGCVLAALVVIVIIAYFIGRSRNNKRRKALHGNDNPTAVTLE</sequence>
<feature type="binding site" evidence="20">
    <location>
        <position position="1100"/>
    </location>
    <ligand>
        <name>Zn(2+)</name>
        <dbReference type="ChEBI" id="CHEBI:29105"/>
        <label>2</label>
        <note>catalytic</note>
    </ligand>
</feature>
<comment type="caution">
    <text evidence="26">The sequence shown here is derived from an EMBL/GenBank/DDBJ whole genome shotgun (WGS) entry which is preliminary data.</text>
</comment>
<keyword evidence="7 22" id="KW-0378">Hydrolase</keyword>
<evidence type="ECO:0000256" key="5">
    <source>
        <dbReference type="ARBA" id="ARBA00022723"/>
    </source>
</evidence>
<feature type="active site" description="Proton donor 2" evidence="16">
    <location>
        <position position="1202"/>
    </location>
</feature>
<accession>A0A8J2S406</accession>
<evidence type="ECO:0000256" key="11">
    <source>
        <dbReference type="ARBA" id="ARBA00023180"/>
    </source>
</evidence>
<comment type="catalytic activity">
    <reaction evidence="12">
        <text>Release of a C-terminal dipeptide, oligopeptide-|-Xaa-Yaa, when Xaa is not Pro, and Yaa is neither Asp nor Glu. Thus, conversion of angiotensin I to angiotensin II, with increase in vasoconstrictor activity, but no action on angiotensin II.</text>
        <dbReference type="EC" id="3.4.15.1"/>
    </reaction>
</comment>
<dbReference type="GO" id="GO:0005886">
    <property type="term" value="C:plasma membrane"/>
    <property type="evidence" value="ECO:0007669"/>
    <property type="project" value="TreeGrafter"/>
</dbReference>
<evidence type="ECO:0000256" key="7">
    <source>
        <dbReference type="ARBA" id="ARBA00022801"/>
    </source>
</evidence>
<feature type="active site" description="Proton donor 1" evidence="14">
    <location>
        <position position="1202"/>
    </location>
</feature>
<feature type="glycosylation site" description="N-linked (GlcNAc...) asparagine" evidence="15">
    <location>
        <position position="752"/>
    </location>
</feature>
<feature type="active site" description="Proton acceptor 1" evidence="16">
    <location>
        <position position="441"/>
    </location>
</feature>
<evidence type="ECO:0000256" key="23">
    <source>
        <dbReference type="SAM" id="Phobius"/>
    </source>
</evidence>
<feature type="transmembrane region" description="Helical" evidence="23">
    <location>
        <begin position="1334"/>
        <end position="1353"/>
    </location>
</feature>
<dbReference type="PRINTS" id="PR00791">
    <property type="entry name" value="PEPDIPTASEA"/>
</dbReference>
<evidence type="ECO:0000256" key="24">
    <source>
        <dbReference type="SAM" id="SignalP"/>
    </source>
</evidence>
<keyword evidence="23" id="KW-1133">Transmembrane helix</keyword>
<evidence type="ECO:0000256" key="2">
    <source>
        <dbReference type="ARBA" id="ARBA00008139"/>
    </source>
</evidence>
<evidence type="ECO:0000256" key="6">
    <source>
        <dbReference type="ARBA" id="ARBA00022729"/>
    </source>
</evidence>
<dbReference type="SUPFAM" id="SSF55486">
    <property type="entry name" value="Metalloproteases ('zincins'), catalytic domain"/>
    <property type="match status" value="2"/>
</dbReference>
<evidence type="ECO:0000256" key="16">
    <source>
        <dbReference type="PIRSR" id="PIRSR601548-11"/>
    </source>
</evidence>
<dbReference type="InterPro" id="IPR048524">
    <property type="entry name" value="Lamp2-like_TM"/>
</dbReference>
<feature type="glycosylation site" description="N-linked (GlcNAc...) (complex) asparagine" evidence="15">
    <location>
        <position position="770"/>
    </location>
</feature>
<evidence type="ECO:0000256" key="4">
    <source>
        <dbReference type="ARBA" id="ARBA00022670"/>
    </source>
</evidence>
<dbReference type="Pfam" id="PF21222">
    <property type="entry name" value="Lamp2_2nd"/>
    <property type="match status" value="1"/>
</dbReference>
<evidence type="ECO:0000256" key="14">
    <source>
        <dbReference type="PIRSR" id="PIRSR601548-1"/>
    </source>
</evidence>
<dbReference type="CDD" id="cd06461">
    <property type="entry name" value="M2_ACE"/>
    <property type="match status" value="2"/>
</dbReference>
<keyword evidence="9 22" id="KW-0482">Metalloprotease</keyword>
<keyword evidence="6 24" id="KW-0732">Signal</keyword>
<reference evidence="26" key="1">
    <citation type="submission" date="2021-11" db="EMBL/GenBank/DDBJ databases">
        <authorList>
            <person name="Schell T."/>
        </authorList>
    </citation>
    <scope>NUCLEOTIDE SEQUENCE</scope>
    <source>
        <strain evidence="26">M5</strain>
    </source>
</reference>
<keyword evidence="23" id="KW-0812">Transmembrane</keyword>
<dbReference type="GO" id="GO:0046872">
    <property type="term" value="F:metal ion binding"/>
    <property type="evidence" value="ECO:0007669"/>
    <property type="project" value="UniProtKB-KW"/>
</dbReference>
<evidence type="ECO:0000259" key="25">
    <source>
        <dbReference type="Pfam" id="PF21222"/>
    </source>
</evidence>
<comment type="cofactor">
    <cofactor evidence="1">
        <name>Zn(2+)</name>
        <dbReference type="ChEBI" id="CHEBI:29105"/>
    </cofactor>
</comment>
<keyword evidence="23" id="KW-0472">Membrane</keyword>
<dbReference type="PROSITE" id="PS52011">
    <property type="entry name" value="PEPTIDASE_M2"/>
    <property type="match status" value="2"/>
</dbReference>
<dbReference type="EMBL" id="CAKKLH010000303">
    <property type="protein sequence ID" value="CAH0110595.1"/>
    <property type="molecule type" value="Genomic_DNA"/>
</dbReference>
<evidence type="ECO:0000256" key="22">
    <source>
        <dbReference type="RuleBase" id="RU361144"/>
    </source>
</evidence>
<keyword evidence="10 19" id="KW-1015">Disulfide bond</keyword>
<dbReference type="GO" id="GO:0008241">
    <property type="term" value="F:peptidyl-dipeptidase activity"/>
    <property type="evidence" value="ECO:0007669"/>
    <property type="project" value="UniProtKB-EC"/>
</dbReference>
<dbReference type="InterPro" id="IPR001548">
    <property type="entry name" value="Peptidase_M2"/>
</dbReference>
<feature type="binding site" evidence="17">
    <location>
        <position position="1211"/>
    </location>
    <ligand>
        <name>chloride</name>
        <dbReference type="ChEBI" id="CHEBI:17996"/>
        <label>1</label>
    </ligand>
</feature>
<keyword evidence="11 15" id="KW-0325">Glycoprotein</keyword>
<organism evidence="26 27">
    <name type="scientific">Daphnia galeata</name>
    <dbReference type="NCBI Taxonomy" id="27404"/>
    <lineage>
        <taxon>Eukaryota</taxon>
        <taxon>Metazoa</taxon>
        <taxon>Ecdysozoa</taxon>
        <taxon>Arthropoda</taxon>
        <taxon>Crustacea</taxon>
        <taxon>Branchiopoda</taxon>
        <taxon>Diplostraca</taxon>
        <taxon>Cladocera</taxon>
        <taxon>Anomopoda</taxon>
        <taxon>Daphniidae</taxon>
        <taxon>Daphnia</taxon>
    </lineage>
</organism>
<evidence type="ECO:0000256" key="3">
    <source>
        <dbReference type="ARBA" id="ARBA00022645"/>
    </source>
</evidence>
<dbReference type="Gene3D" id="1.10.1370.30">
    <property type="match status" value="2"/>
</dbReference>
<evidence type="ECO:0000256" key="8">
    <source>
        <dbReference type="ARBA" id="ARBA00022833"/>
    </source>
</evidence>
<dbReference type="Pfam" id="PF01401">
    <property type="entry name" value="Peptidase_M2"/>
    <property type="match status" value="3"/>
</dbReference>
<dbReference type="PANTHER" id="PTHR10514:SF27">
    <property type="entry name" value="ANGIOTENSIN-CONVERTING ENZYME"/>
    <property type="match status" value="1"/>
</dbReference>
<evidence type="ECO:0000256" key="19">
    <source>
        <dbReference type="PIRSR" id="PIRSR601548-4"/>
    </source>
</evidence>
<dbReference type="FunFam" id="1.10.1370.30:FF:000004">
    <property type="entry name" value="Angiotensin-converting enzyme"/>
    <property type="match status" value="1"/>
</dbReference>
<feature type="disulfide bond" evidence="19 21">
    <location>
        <begin position="833"/>
        <end position="841"/>
    </location>
</feature>
<dbReference type="OrthoDB" id="10029630at2759"/>
<evidence type="ECO:0000256" key="20">
    <source>
        <dbReference type="PIRSR" id="PIRSR601548-8"/>
    </source>
</evidence>
<evidence type="ECO:0000256" key="21">
    <source>
        <dbReference type="PROSITE-ProRule" id="PRU01355"/>
    </source>
</evidence>
<feature type="domain" description="Lysosome-associated membrane glycoprotein 2-like transmembrane" evidence="25">
    <location>
        <begin position="1332"/>
        <end position="1357"/>
    </location>
</feature>
<feature type="binding site" evidence="18">
    <location>
        <position position="1076"/>
    </location>
    <ligand>
        <name>Zn(2+)</name>
        <dbReference type="ChEBI" id="CHEBI:29105"/>
        <label>1</label>
        <note>catalytic</note>
    </ligand>
</feature>
<dbReference type="PANTHER" id="PTHR10514">
    <property type="entry name" value="ANGIOTENSIN-CONVERTING ENZYME"/>
    <property type="match status" value="1"/>
</dbReference>
<feature type="disulfide bond" evidence="21">
    <location>
        <begin position="194"/>
        <end position="202"/>
    </location>
</feature>
<feature type="glycosylation site" description="N-linked (GlcNAc...) asparagine; partial" evidence="15">
    <location>
        <position position="1026"/>
    </location>
</feature>
<dbReference type="GO" id="GO:0008237">
    <property type="term" value="F:metallopeptidase activity"/>
    <property type="evidence" value="ECO:0007669"/>
    <property type="project" value="UniProtKB-KW"/>
</dbReference>
<dbReference type="GO" id="GO:0004180">
    <property type="term" value="F:carboxypeptidase activity"/>
    <property type="evidence" value="ECO:0007669"/>
    <property type="project" value="UniProtKB-KW"/>
</dbReference>
<name>A0A8J2S406_9CRUS</name>
<comment type="caution">
    <text evidence="21">Lacks conserved residue(s) required for the propagation of feature annotation.</text>
</comment>
<feature type="active site" description="Proton acceptor 2" evidence="16">
    <location>
        <position position="1073"/>
    </location>
</feature>
<feature type="binding site" evidence="17">
    <location>
        <position position="912"/>
    </location>
    <ligand>
        <name>chloride</name>
        <dbReference type="ChEBI" id="CHEBI:17996"/>
        <label>1</label>
    </ligand>
</feature>
<keyword evidence="5 18" id="KW-0479">Metal-binding</keyword>
<evidence type="ECO:0000256" key="17">
    <source>
        <dbReference type="PIRSR" id="PIRSR601548-2"/>
    </source>
</evidence>
<dbReference type="EC" id="3.4.-.-" evidence="22"/>
<feature type="binding site" evidence="20">
    <location>
        <position position="1072"/>
    </location>
    <ligand>
        <name>Zn(2+)</name>
        <dbReference type="ChEBI" id="CHEBI:29105"/>
        <label>2</label>
        <note>catalytic</note>
    </ligand>
</feature>
<evidence type="ECO:0000256" key="12">
    <source>
        <dbReference type="ARBA" id="ARBA00036868"/>
    </source>
</evidence>
<feature type="active site" description="Proton donor 1" evidence="16">
    <location>
        <position position="586"/>
    </location>
</feature>
<dbReference type="GO" id="GO:0005764">
    <property type="term" value="C:lysosome"/>
    <property type="evidence" value="ECO:0007669"/>
    <property type="project" value="UniProtKB-ARBA"/>
</dbReference>
<evidence type="ECO:0000256" key="18">
    <source>
        <dbReference type="PIRSR" id="PIRSR601548-3"/>
    </source>
</evidence>
<feature type="signal peptide" evidence="24">
    <location>
        <begin position="1"/>
        <end position="27"/>
    </location>
</feature>
<evidence type="ECO:0000256" key="13">
    <source>
        <dbReference type="ARBA" id="ARBA00039858"/>
    </source>
</evidence>
<keyword evidence="8 18" id="KW-0862">Zinc</keyword>
<evidence type="ECO:0000256" key="1">
    <source>
        <dbReference type="ARBA" id="ARBA00001947"/>
    </source>
</evidence>
<feature type="chain" id="PRO_5035221736" description="Angiotensin-converting enzyme" evidence="24">
    <location>
        <begin position="28"/>
        <end position="1377"/>
    </location>
</feature>
<evidence type="ECO:0000256" key="15">
    <source>
        <dbReference type="PIRSR" id="PIRSR601548-10"/>
    </source>
</evidence>
<feature type="binding site" evidence="20">
    <location>
        <position position="1076"/>
    </location>
    <ligand>
        <name>Zn(2+)</name>
        <dbReference type="ChEBI" id="CHEBI:29105"/>
        <label>2</label>
        <note>catalytic</note>
    </ligand>
</feature>
<gene>
    <name evidence="26" type="ORF">DGAL_LOCUS14165</name>
</gene>
<evidence type="ECO:0000256" key="9">
    <source>
        <dbReference type="ARBA" id="ARBA00023049"/>
    </source>
</evidence>
<feature type="disulfide bond" evidence="19 21">
    <location>
        <begin position="1041"/>
        <end position="1059"/>
    </location>
</feature>
<keyword evidence="4 22" id="KW-0645">Protease</keyword>
<proteinExistence type="inferred from homology"/>
<feature type="binding site" evidence="18">
    <location>
        <position position="1100"/>
    </location>
    <ligand>
        <name>Zn(2+)</name>
        <dbReference type="ChEBI" id="CHEBI:29105"/>
        <label>1</label>
        <note>catalytic</note>
    </ligand>
</feature>
<protein>
    <recommendedName>
        <fullName evidence="13 22">Angiotensin-converting enzyme</fullName>
        <ecNumber evidence="22">3.4.-.-</ecNumber>
    </recommendedName>
</protein>
<dbReference type="GO" id="GO:0006508">
    <property type="term" value="P:proteolysis"/>
    <property type="evidence" value="ECO:0007669"/>
    <property type="project" value="UniProtKB-KW"/>
</dbReference>
<feature type="disulfide bond" evidence="19 21">
    <location>
        <begin position="1227"/>
        <end position="1245"/>
    </location>
</feature>
<evidence type="ECO:0000313" key="26">
    <source>
        <dbReference type="EMBL" id="CAH0110595.1"/>
    </source>
</evidence>
<feature type="binding site" evidence="18">
    <location>
        <position position="1072"/>
    </location>
    <ligand>
        <name>Zn(2+)</name>
        <dbReference type="ChEBI" id="CHEBI:29105"/>
        <label>1</label>
        <note>catalytic</note>
    </ligand>
</feature>
<evidence type="ECO:0000313" key="27">
    <source>
        <dbReference type="Proteomes" id="UP000789390"/>
    </source>
</evidence>
<dbReference type="Proteomes" id="UP000789390">
    <property type="component" value="Unassembled WGS sequence"/>
</dbReference>